<evidence type="ECO:0000313" key="2">
    <source>
        <dbReference type="EnsemblMetazoa" id="GBRI041806-PA"/>
    </source>
</evidence>
<organism evidence="2 3">
    <name type="scientific">Glossina brevipalpis</name>
    <dbReference type="NCBI Taxonomy" id="37001"/>
    <lineage>
        <taxon>Eukaryota</taxon>
        <taxon>Metazoa</taxon>
        <taxon>Ecdysozoa</taxon>
        <taxon>Arthropoda</taxon>
        <taxon>Hexapoda</taxon>
        <taxon>Insecta</taxon>
        <taxon>Pterygota</taxon>
        <taxon>Neoptera</taxon>
        <taxon>Endopterygota</taxon>
        <taxon>Diptera</taxon>
        <taxon>Brachycera</taxon>
        <taxon>Muscomorpha</taxon>
        <taxon>Hippoboscoidea</taxon>
        <taxon>Glossinidae</taxon>
        <taxon>Glossina</taxon>
    </lineage>
</organism>
<dbReference type="Proteomes" id="UP000091820">
    <property type="component" value="Unassembled WGS sequence"/>
</dbReference>
<evidence type="ECO:0000313" key="3">
    <source>
        <dbReference type="Proteomes" id="UP000091820"/>
    </source>
</evidence>
<dbReference type="AlphaFoldDB" id="A0A1A9X2E6"/>
<protein>
    <submittedName>
        <fullName evidence="2">Uncharacterized protein</fullName>
    </submittedName>
</protein>
<reference evidence="3" key="1">
    <citation type="submission" date="2014-03" db="EMBL/GenBank/DDBJ databases">
        <authorList>
            <person name="Aksoy S."/>
            <person name="Warren W."/>
            <person name="Wilson R.K."/>
        </authorList>
    </citation>
    <scope>NUCLEOTIDE SEQUENCE [LARGE SCALE GENOMIC DNA]</scope>
    <source>
        <strain evidence="3">IAEA</strain>
    </source>
</reference>
<reference evidence="2" key="2">
    <citation type="submission" date="2020-05" db="UniProtKB">
        <authorList>
            <consortium name="EnsemblMetazoa"/>
        </authorList>
    </citation>
    <scope>IDENTIFICATION</scope>
    <source>
        <strain evidence="2">IAEA</strain>
    </source>
</reference>
<name>A0A1A9X2E6_9MUSC</name>
<keyword evidence="3" id="KW-1185">Reference proteome</keyword>
<proteinExistence type="predicted"/>
<dbReference type="VEuPathDB" id="VectorBase:GBRI041806"/>
<dbReference type="EnsemblMetazoa" id="GBRI041806-RA">
    <property type="protein sequence ID" value="GBRI041806-PA"/>
    <property type="gene ID" value="GBRI041806"/>
</dbReference>
<sequence>MVLNPLDEIKKKNSNNNNNSNKVFRNQSKILLINRKEIKSNEPPAPAPAPALPSTDIIIIYNAMQSNAKQCDAIYSIYETDIMKS</sequence>
<accession>A0A1A9X2E6</accession>
<evidence type="ECO:0000256" key="1">
    <source>
        <dbReference type="SAM" id="MobiDB-lite"/>
    </source>
</evidence>
<feature type="region of interest" description="Disordered" evidence="1">
    <location>
        <begin position="1"/>
        <end position="24"/>
    </location>
</feature>